<organism evidence="1 2">
    <name type="scientific">Vavraia culicis (isolate floridensis)</name>
    <name type="common">Microsporidian parasite</name>
    <dbReference type="NCBI Taxonomy" id="948595"/>
    <lineage>
        <taxon>Eukaryota</taxon>
        <taxon>Fungi</taxon>
        <taxon>Fungi incertae sedis</taxon>
        <taxon>Microsporidia</taxon>
        <taxon>Pleistophoridae</taxon>
        <taxon>Vavraia</taxon>
    </lineage>
</organism>
<reference evidence="2" key="1">
    <citation type="submission" date="2011-03" db="EMBL/GenBank/DDBJ databases">
        <title>The genome sequence of Vavraia culicis strain floridensis.</title>
        <authorList>
            <consortium name="The Broad Institute Genome Sequencing Platform"/>
            <person name="Cuomo C."/>
            <person name="Becnel J."/>
            <person name="Sanscrainte N."/>
            <person name="Young S.K."/>
            <person name="Zeng Q."/>
            <person name="Gargeya S."/>
            <person name="Fitzgerald M."/>
            <person name="Haas B."/>
            <person name="Abouelleil A."/>
            <person name="Alvarado L."/>
            <person name="Arachchi H.M."/>
            <person name="Berlin A."/>
            <person name="Chapman S.B."/>
            <person name="Gearin G."/>
            <person name="Goldberg J."/>
            <person name="Griggs A."/>
            <person name="Gujja S."/>
            <person name="Hansen M."/>
            <person name="Heiman D."/>
            <person name="Howarth C."/>
            <person name="Larimer J."/>
            <person name="Lui A."/>
            <person name="MacDonald P.J.P."/>
            <person name="McCowen C."/>
            <person name="Montmayeur A."/>
            <person name="Murphy C."/>
            <person name="Neiman D."/>
            <person name="Pearson M."/>
            <person name="Priest M."/>
            <person name="Roberts A."/>
            <person name="Saif S."/>
            <person name="Shea T."/>
            <person name="Sisk P."/>
            <person name="Stolte C."/>
            <person name="Sykes S."/>
            <person name="Wortman J."/>
            <person name="Nusbaum C."/>
            <person name="Birren B."/>
        </authorList>
    </citation>
    <scope>NUCLEOTIDE SEQUENCE [LARGE SCALE GENOMIC DNA]</scope>
    <source>
        <strain evidence="2">floridensis</strain>
    </source>
</reference>
<name>L2GYS7_VAVCU</name>
<dbReference type="AlphaFoldDB" id="L2GYS7"/>
<proteinExistence type="predicted"/>
<accession>L2GYS7</accession>
<dbReference type="Proteomes" id="UP000011081">
    <property type="component" value="Unassembled WGS sequence"/>
</dbReference>
<dbReference type="OMA" id="TCRIFTE"/>
<dbReference type="VEuPathDB" id="MicrosporidiaDB:VCUG_00111"/>
<dbReference type="HOGENOM" id="CLU_171290_0_0_1"/>
<keyword evidence="2" id="KW-1185">Reference proteome</keyword>
<dbReference type="RefSeq" id="XP_008073131.1">
    <property type="nucleotide sequence ID" value="XM_008074940.1"/>
</dbReference>
<dbReference type="GeneID" id="19878002"/>
<dbReference type="EMBL" id="GL877404">
    <property type="protein sequence ID" value="ELA48502.1"/>
    <property type="molecule type" value="Genomic_DNA"/>
</dbReference>
<protein>
    <submittedName>
        <fullName evidence="1">Uncharacterized protein</fullName>
    </submittedName>
</protein>
<dbReference type="OrthoDB" id="2192040at2759"/>
<evidence type="ECO:0000313" key="2">
    <source>
        <dbReference type="Proteomes" id="UP000011081"/>
    </source>
</evidence>
<evidence type="ECO:0000313" key="1">
    <source>
        <dbReference type="EMBL" id="ELA48502.1"/>
    </source>
</evidence>
<gene>
    <name evidence="1" type="ORF">VCUG_00111</name>
</gene>
<dbReference type="InParanoid" id="L2GYS7"/>
<sequence length="105" mass="12644">MEVVPKKVDEETKQDLENNSDESEVMLLKIDLLAAYLESLKAYNYYNRKNKRANLTFLKISALLERFLQFENKKRYDKKTCRIFTENRIVDKKEKNLKRAESYNK</sequence>